<evidence type="ECO:0000256" key="2">
    <source>
        <dbReference type="ARBA" id="ARBA00022963"/>
    </source>
</evidence>
<evidence type="ECO:0000256" key="4">
    <source>
        <dbReference type="PROSITE-ProRule" id="PRU01161"/>
    </source>
</evidence>
<keyword evidence="1 4" id="KW-0378">Hydrolase</keyword>
<keyword evidence="2 4" id="KW-0442">Lipid degradation</keyword>
<evidence type="ECO:0000256" key="3">
    <source>
        <dbReference type="ARBA" id="ARBA00023098"/>
    </source>
</evidence>
<feature type="short sequence motif" description="GXSXG" evidence="4">
    <location>
        <begin position="35"/>
        <end position="39"/>
    </location>
</feature>
<evidence type="ECO:0000313" key="7">
    <source>
        <dbReference type="Proteomes" id="UP000199476"/>
    </source>
</evidence>
<feature type="active site" description="Proton acceptor" evidence="4">
    <location>
        <position position="178"/>
    </location>
</feature>
<dbReference type="STRING" id="321763.SAMN04488692_10628"/>
<feature type="domain" description="PNPLA" evidence="5">
    <location>
        <begin position="4"/>
        <end position="191"/>
    </location>
</feature>
<dbReference type="InterPro" id="IPR002641">
    <property type="entry name" value="PNPLA_dom"/>
</dbReference>
<protein>
    <submittedName>
        <fullName evidence="6">NTE family protein</fullName>
    </submittedName>
</protein>
<reference evidence="6 7" key="1">
    <citation type="submission" date="2016-10" db="EMBL/GenBank/DDBJ databases">
        <authorList>
            <person name="de Groot N.N."/>
        </authorList>
    </citation>
    <scope>NUCLEOTIDE SEQUENCE [LARGE SCALE GENOMIC DNA]</scope>
    <source>
        <strain evidence="6 7">SLAS-1</strain>
    </source>
</reference>
<sequence length="419" mass="48178">MLGLALEGGGAKGSYHIGVYQALQEQGFEFDGVVGTSIGALNGAMIAQDDFDRALNLWDELDPGELLNIEGEKLEEIYGMEFDRDNVAYLLGRMKEIIKNRGLETEPIKDLIEKNIEEDKLRSRDIDFGLITISLSDMEPRELFLENIPEGKLAEYLLASSYLPAFRLEKLGEEYFLDGGFYDNLPINMLIERGYDKIIAVRTLSRGRIRPVKAEGVEITYIEPDEDLGRVLEFTPERISYNKKLGYFDALREFNDLEGRKYYLEAESNNAGEELTDDSFLELFMKIPEEDVREAAEFAGCEEKHWRRTLFEELIPLLTDELEIEEKADYRRIAILSLEELARELKIERFEVYSIFEFWELIAENYEPGLAGSRRKLPEIIRKSDFLASRLRKNPGLKLTAILFASLLKRENFSPAGKQ</sequence>
<dbReference type="InterPro" id="IPR050301">
    <property type="entry name" value="NTE"/>
</dbReference>
<feature type="short sequence motif" description="GXGXXG" evidence="4">
    <location>
        <begin position="8"/>
        <end position="13"/>
    </location>
</feature>
<dbReference type="GO" id="GO:0016787">
    <property type="term" value="F:hydrolase activity"/>
    <property type="evidence" value="ECO:0007669"/>
    <property type="project" value="UniProtKB-UniRule"/>
</dbReference>
<dbReference type="PANTHER" id="PTHR14226:SF29">
    <property type="entry name" value="NEUROPATHY TARGET ESTERASE SWS"/>
    <property type="match status" value="1"/>
</dbReference>
<proteinExistence type="predicted"/>
<feature type="short sequence motif" description="DGA/G" evidence="4">
    <location>
        <begin position="178"/>
        <end position="180"/>
    </location>
</feature>
<dbReference type="PROSITE" id="PS51635">
    <property type="entry name" value="PNPLA"/>
    <property type="match status" value="1"/>
</dbReference>
<dbReference type="EMBL" id="FNGO01000006">
    <property type="protein sequence ID" value="SDL59893.1"/>
    <property type="molecule type" value="Genomic_DNA"/>
</dbReference>
<name>A0A1G9LDP7_9FIRM</name>
<organism evidence="6 7">
    <name type="scientific">Halarsenatibacter silvermanii</name>
    <dbReference type="NCBI Taxonomy" id="321763"/>
    <lineage>
        <taxon>Bacteria</taxon>
        <taxon>Bacillati</taxon>
        <taxon>Bacillota</taxon>
        <taxon>Clostridia</taxon>
        <taxon>Halanaerobiales</taxon>
        <taxon>Halarsenatibacteraceae</taxon>
        <taxon>Halarsenatibacter</taxon>
    </lineage>
</organism>
<dbReference type="CDD" id="cd07209">
    <property type="entry name" value="Pat_hypo_Ecoli_Z1214_like"/>
    <property type="match status" value="1"/>
</dbReference>
<keyword evidence="7" id="KW-1185">Reference proteome</keyword>
<dbReference type="PANTHER" id="PTHR14226">
    <property type="entry name" value="NEUROPATHY TARGET ESTERASE/SWISS CHEESE D.MELANOGASTER"/>
    <property type="match status" value="1"/>
</dbReference>
<dbReference type="InterPro" id="IPR016035">
    <property type="entry name" value="Acyl_Trfase/lysoPLipase"/>
</dbReference>
<dbReference type="Pfam" id="PF01734">
    <property type="entry name" value="Patatin"/>
    <property type="match status" value="1"/>
</dbReference>
<accession>A0A1G9LDP7</accession>
<feature type="active site" description="Nucleophile" evidence="4">
    <location>
        <position position="37"/>
    </location>
</feature>
<evidence type="ECO:0000256" key="1">
    <source>
        <dbReference type="ARBA" id="ARBA00022801"/>
    </source>
</evidence>
<dbReference type="Gene3D" id="3.40.1090.10">
    <property type="entry name" value="Cytosolic phospholipase A2 catalytic domain"/>
    <property type="match status" value="2"/>
</dbReference>
<dbReference type="Proteomes" id="UP000199476">
    <property type="component" value="Unassembled WGS sequence"/>
</dbReference>
<dbReference type="AlphaFoldDB" id="A0A1G9LDP7"/>
<dbReference type="GO" id="GO:0016042">
    <property type="term" value="P:lipid catabolic process"/>
    <property type="evidence" value="ECO:0007669"/>
    <property type="project" value="UniProtKB-UniRule"/>
</dbReference>
<evidence type="ECO:0000313" key="6">
    <source>
        <dbReference type="EMBL" id="SDL59893.1"/>
    </source>
</evidence>
<keyword evidence="3 4" id="KW-0443">Lipid metabolism</keyword>
<evidence type="ECO:0000259" key="5">
    <source>
        <dbReference type="PROSITE" id="PS51635"/>
    </source>
</evidence>
<dbReference type="SUPFAM" id="SSF52151">
    <property type="entry name" value="FabD/lysophospholipase-like"/>
    <property type="match status" value="1"/>
</dbReference>
<gene>
    <name evidence="6" type="ORF">SAMN04488692_10628</name>
</gene>